<comment type="subcellular location">
    <subcellularLocation>
        <location evidence="1">Cell membrane</location>
        <topology evidence="1">Multi-pass membrane protein</topology>
    </subcellularLocation>
</comment>
<feature type="transmembrane region" description="Helical" evidence="7">
    <location>
        <begin position="152"/>
        <end position="169"/>
    </location>
</feature>
<proteinExistence type="predicted"/>
<name>A0ABQ2KYG3_9BACL</name>
<dbReference type="SUPFAM" id="SSF90123">
    <property type="entry name" value="ABC transporter transmembrane region"/>
    <property type="match status" value="1"/>
</dbReference>
<evidence type="ECO:0000256" key="7">
    <source>
        <dbReference type="SAM" id="Phobius"/>
    </source>
</evidence>
<protein>
    <submittedName>
        <fullName evidence="10">Multidrug ABC transporter ATPase</fullName>
    </submittedName>
</protein>
<evidence type="ECO:0000259" key="8">
    <source>
        <dbReference type="PROSITE" id="PS50893"/>
    </source>
</evidence>
<gene>
    <name evidence="10" type="ORF">GCM10010969_13100</name>
</gene>
<dbReference type="PROSITE" id="PS00211">
    <property type="entry name" value="ABC_TRANSPORTER_1"/>
    <property type="match status" value="1"/>
</dbReference>
<dbReference type="InterPro" id="IPR017871">
    <property type="entry name" value="ABC_transporter-like_CS"/>
</dbReference>
<feature type="domain" description="ABC transmembrane type-1" evidence="9">
    <location>
        <begin position="43"/>
        <end position="327"/>
    </location>
</feature>
<dbReference type="EMBL" id="BMLN01000003">
    <property type="protein sequence ID" value="GGN96278.1"/>
    <property type="molecule type" value="Genomic_DNA"/>
</dbReference>
<evidence type="ECO:0000313" key="11">
    <source>
        <dbReference type="Proteomes" id="UP000606653"/>
    </source>
</evidence>
<dbReference type="Gene3D" id="1.20.1560.10">
    <property type="entry name" value="ABC transporter type 1, transmembrane domain"/>
    <property type="match status" value="1"/>
</dbReference>
<feature type="transmembrane region" description="Helical" evidence="7">
    <location>
        <begin position="175"/>
        <end position="195"/>
    </location>
</feature>
<dbReference type="InterPro" id="IPR003593">
    <property type="entry name" value="AAA+_ATPase"/>
</dbReference>
<evidence type="ECO:0000256" key="3">
    <source>
        <dbReference type="ARBA" id="ARBA00022741"/>
    </source>
</evidence>
<evidence type="ECO:0000256" key="5">
    <source>
        <dbReference type="ARBA" id="ARBA00022989"/>
    </source>
</evidence>
<dbReference type="Gene3D" id="3.40.50.300">
    <property type="entry name" value="P-loop containing nucleotide triphosphate hydrolases"/>
    <property type="match status" value="1"/>
</dbReference>
<dbReference type="InterPro" id="IPR011527">
    <property type="entry name" value="ABC1_TM_dom"/>
</dbReference>
<dbReference type="Pfam" id="PF00005">
    <property type="entry name" value="ABC_tran"/>
    <property type="match status" value="1"/>
</dbReference>
<accession>A0ABQ2KYG3</accession>
<evidence type="ECO:0000256" key="1">
    <source>
        <dbReference type="ARBA" id="ARBA00004651"/>
    </source>
</evidence>
<dbReference type="InterPro" id="IPR036640">
    <property type="entry name" value="ABC1_TM_sf"/>
</dbReference>
<keyword evidence="5 7" id="KW-1133">Transmembrane helix</keyword>
<dbReference type="PANTHER" id="PTHR43394:SF1">
    <property type="entry name" value="ATP-BINDING CASSETTE SUB-FAMILY B MEMBER 10, MITOCHONDRIAL"/>
    <property type="match status" value="1"/>
</dbReference>
<dbReference type="Proteomes" id="UP000606653">
    <property type="component" value="Unassembled WGS sequence"/>
</dbReference>
<sequence>MSKFGTPSMGRMKFDENTEKPDLSSAMLRRIAAYFYPYRKRTLIVFAVLTITSLLGLLPPLLIQQIVDRALPDRDLRLLAFLVSASLATTILSGVLGVLQSYLNTYISQHIVYDMKNRMYRHLQSLPLSFFSNVKQGEVITRMTSDITGIQGVFSGTIVNFASNLLILLTTSFTLFIMNWKLAILSLCVLPLFAAPTRRMGRVRWKFAKQTQEKLGEQNRIIEETLGLSGYLLMKLFARESREYEAFREANAETTRLQIRESTAGRWFMMMVGTFGTIGPMLIYLYGGYLFIQGEISVGAIIAFVALLGRLYGPVGQLTNLYVDIKRSVALFQRIFDYFDIVPEIANLPDSSPKFPQGGIQFRDVGFAYRPDKLALRGISFTAEPGTMTALVGPSGAGKTTITQLIPRLYEVSEGQVLIGETDVRALTLESLRSNIGLVTQDTYLFNGTIRENLLYADERADEDRMIAACRAAYIHDFIASLPDGYDTLVGNRGIKLSGGEKQRIAIARVLLKNPPIVILDEATSALDTRSEHYVQQAMKALLVGKTGIVIAHRLSTVRSADQILVVENGVIAERGRHEELLALGGLYKELHDKQFAVQNPD</sequence>
<dbReference type="InterPro" id="IPR027417">
    <property type="entry name" value="P-loop_NTPase"/>
</dbReference>
<evidence type="ECO:0000256" key="6">
    <source>
        <dbReference type="ARBA" id="ARBA00023136"/>
    </source>
</evidence>
<dbReference type="CDD" id="cd18550">
    <property type="entry name" value="ABC_6TM_exporter_like"/>
    <property type="match status" value="1"/>
</dbReference>
<keyword evidence="4" id="KW-0067">ATP-binding</keyword>
<feature type="transmembrane region" description="Helical" evidence="7">
    <location>
        <begin position="292"/>
        <end position="312"/>
    </location>
</feature>
<evidence type="ECO:0000256" key="2">
    <source>
        <dbReference type="ARBA" id="ARBA00022692"/>
    </source>
</evidence>
<reference evidence="11" key="1">
    <citation type="journal article" date="2019" name="Int. J. Syst. Evol. Microbiol.">
        <title>The Global Catalogue of Microorganisms (GCM) 10K type strain sequencing project: providing services to taxonomists for standard genome sequencing and annotation.</title>
        <authorList>
            <consortium name="The Broad Institute Genomics Platform"/>
            <consortium name="The Broad Institute Genome Sequencing Center for Infectious Disease"/>
            <person name="Wu L."/>
            <person name="Ma J."/>
        </authorList>
    </citation>
    <scope>NUCLEOTIDE SEQUENCE [LARGE SCALE GENOMIC DNA]</scope>
    <source>
        <strain evidence="11">CGMCC 1.6964</strain>
    </source>
</reference>
<evidence type="ECO:0000256" key="4">
    <source>
        <dbReference type="ARBA" id="ARBA00022840"/>
    </source>
</evidence>
<feature type="transmembrane region" description="Helical" evidence="7">
    <location>
        <begin position="78"/>
        <end position="99"/>
    </location>
</feature>
<dbReference type="SMART" id="SM00382">
    <property type="entry name" value="AAA"/>
    <property type="match status" value="1"/>
</dbReference>
<keyword evidence="3" id="KW-0547">Nucleotide-binding</keyword>
<feature type="domain" description="ABC transporter" evidence="8">
    <location>
        <begin position="360"/>
        <end position="594"/>
    </location>
</feature>
<keyword evidence="6 7" id="KW-0472">Membrane</keyword>
<dbReference type="Pfam" id="PF00664">
    <property type="entry name" value="ABC_membrane"/>
    <property type="match status" value="1"/>
</dbReference>
<evidence type="ECO:0000259" key="9">
    <source>
        <dbReference type="PROSITE" id="PS50929"/>
    </source>
</evidence>
<dbReference type="InterPro" id="IPR003439">
    <property type="entry name" value="ABC_transporter-like_ATP-bd"/>
</dbReference>
<feature type="transmembrane region" description="Helical" evidence="7">
    <location>
        <begin position="43"/>
        <end position="66"/>
    </location>
</feature>
<evidence type="ECO:0000313" key="10">
    <source>
        <dbReference type="EMBL" id="GGN96278.1"/>
    </source>
</evidence>
<dbReference type="PROSITE" id="PS50893">
    <property type="entry name" value="ABC_TRANSPORTER_2"/>
    <property type="match status" value="1"/>
</dbReference>
<organism evidence="10 11">
    <name type="scientific">Saccharibacillus kuerlensis</name>
    <dbReference type="NCBI Taxonomy" id="459527"/>
    <lineage>
        <taxon>Bacteria</taxon>
        <taxon>Bacillati</taxon>
        <taxon>Bacillota</taxon>
        <taxon>Bacilli</taxon>
        <taxon>Bacillales</taxon>
        <taxon>Paenibacillaceae</taxon>
        <taxon>Saccharibacillus</taxon>
    </lineage>
</organism>
<feature type="transmembrane region" description="Helical" evidence="7">
    <location>
        <begin position="267"/>
        <end position="286"/>
    </location>
</feature>
<keyword evidence="11" id="KW-1185">Reference proteome</keyword>
<dbReference type="PANTHER" id="PTHR43394">
    <property type="entry name" value="ATP-DEPENDENT PERMEASE MDL1, MITOCHONDRIAL"/>
    <property type="match status" value="1"/>
</dbReference>
<keyword evidence="2 7" id="KW-0812">Transmembrane</keyword>
<dbReference type="PROSITE" id="PS50929">
    <property type="entry name" value="ABC_TM1F"/>
    <property type="match status" value="1"/>
</dbReference>
<dbReference type="InterPro" id="IPR039421">
    <property type="entry name" value="Type_1_exporter"/>
</dbReference>
<dbReference type="SUPFAM" id="SSF52540">
    <property type="entry name" value="P-loop containing nucleoside triphosphate hydrolases"/>
    <property type="match status" value="1"/>
</dbReference>
<comment type="caution">
    <text evidence="10">The sequence shown here is derived from an EMBL/GenBank/DDBJ whole genome shotgun (WGS) entry which is preliminary data.</text>
</comment>
<dbReference type="RefSeq" id="WP_018975625.1">
    <property type="nucleotide sequence ID" value="NZ_BMLN01000003.1"/>
</dbReference>